<organism evidence="1 2">
    <name type="scientific">Bombardia bombarda</name>
    <dbReference type="NCBI Taxonomy" id="252184"/>
    <lineage>
        <taxon>Eukaryota</taxon>
        <taxon>Fungi</taxon>
        <taxon>Dikarya</taxon>
        <taxon>Ascomycota</taxon>
        <taxon>Pezizomycotina</taxon>
        <taxon>Sordariomycetes</taxon>
        <taxon>Sordariomycetidae</taxon>
        <taxon>Sordariales</taxon>
        <taxon>Lasiosphaeriaceae</taxon>
        <taxon>Bombardia</taxon>
    </lineage>
</organism>
<dbReference type="Proteomes" id="UP001174934">
    <property type="component" value="Unassembled WGS sequence"/>
</dbReference>
<evidence type="ECO:0008006" key="3">
    <source>
        <dbReference type="Google" id="ProtNLM"/>
    </source>
</evidence>
<protein>
    <recommendedName>
        <fullName evidence="3">C2H2-type domain-containing protein</fullName>
    </recommendedName>
</protein>
<reference evidence="1" key="1">
    <citation type="submission" date="2023-06" db="EMBL/GenBank/DDBJ databases">
        <title>Genome-scale phylogeny and comparative genomics of the fungal order Sordariales.</title>
        <authorList>
            <consortium name="Lawrence Berkeley National Laboratory"/>
            <person name="Hensen N."/>
            <person name="Bonometti L."/>
            <person name="Westerberg I."/>
            <person name="Brannstrom I.O."/>
            <person name="Guillou S."/>
            <person name="Cros-Aarteil S."/>
            <person name="Calhoun S."/>
            <person name="Haridas S."/>
            <person name="Kuo A."/>
            <person name="Mondo S."/>
            <person name="Pangilinan J."/>
            <person name="Riley R."/>
            <person name="LaButti K."/>
            <person name="Andreopoulos B."/>
            <person name="Lipzen A."/>
            <person name="Chen C."/>
            <person name="Yanf M."/>
            <person name="Daum C."/>
            <person name="Ng V."/>
            <person name="Clum A."/>
            <person name="Steindorff A."/>
            <person name="Ohm R."/>
            <person name="Martin F."/>
            <person name="Silar P."/>
            <person name="Natvig D."/>
            <person name="Lalanne C."/>
            <person name="Gautier V."/>
            <person name="Ament-velasquez S.L."/>
            <person name="Kruys A."/>
            <person name="Hutchinson M.I."/>
            <person name="Powell A.J."/>
            <person name="Barry K."/>
            <person name="Miller A.N."/>
            <person name="Grigoriev I.V."/>
            <person name="Debuchy R."/>
            <person name="Gladieux P."/>
            <person name="Thoren M.H."/>
            <person name="Johannesson H."/>
        </authorList>
    </citation>
    <scope>NUCLEOTIDE SEQUENCE</scope>
    <source>
        <strain evidence="1">SMH3391-2</strain>
    </source>
</reference>
<evidence type="ECO:0000313" key="2">
    <source>
        <dbReference type="Proteomes" id="UP001174934"/>
    </source>
</evidence>
<evidence type="ECO:0000313" key="1">
    <source>
        <dbReference type="EMBL" id="KAK0610682.1"/>
    </source>
</evidence>
<keyword evidence="2" id="KW-1185">Reference proteome</keyword>
<dbReference type="EMBL" id="JAULSR010000010">
    <property type="protein sequence ID" value="KAK0610682.1"/>
    <property type="molecule type" value="Genomic_DNA"/>
</dbReference>
<name>A0AA39TRW8_9PEZI</name>
<accession>A0AA39TRW8</accession>
<dbReference type="AlphaFoldDB" id="A0AA39TRW8"/>
<comment type="caution">
    <text evidence="1">The sequence shown here is derived from an EMBL/GenBank/DDBJ whole genome shotgun (WGS) entry which is preliminary data.</text>
</comment>
<gene>
    <name evidence="1" type="ORF">B0T17DRAFT_121528</name>
</gene>
<sequence length="265" mass="29265">MYGLESIGQTSLHQVYDHQLEISQVADHQRKDIVTDYGPDTPILVCGAASPSYHTDHELGPQGATTWTPRVLFASSSSLQDLADSPSAFPANGYFTHYKLPSSRIDSSLLSSIPPLSDCDFDLSPNTHYTNVAYAGARSHSLQLPRPKDNRFHQSTADIGPFTPINATSSKSAWHCPVDGCFVIESGGSGIKTLMWHIRNTHVYSNDEVVKSFICPVMGCKLAEEGCSRLDNLMRHIRTIHIDRAKTGTTTSGGRQQPDMEWWMK</sequence>
<proteinExistence type="predicted"/>